<accession>A0A815W3F7</accession>
<comment type="caution">
    <text evidence="3">The sequence shown here is derived from an EMBL/GenBank/DDBJ whole genome shotgun (WGS) entry which is preliminary data.</text>
</comment>
<dbReference type="GO" id="GO:0016020">
    <property type="term" value="C:membrane"/>
    <property type="evidence" value="ECO:0007669"/>
    <property type="project" value="InterPro"/>
</dbReference>
<dbReference type="PANTHER" id="PTHR19229">
    <property type="entry name" value="ATP-BINDING CASSETTE TRANSPORTER SUBFAMILY A ABCA"/>
    <property type="match status" value="1"/>
</dbReference>
<sequence length="100" mass="11827">LGYIQDLKNKFGNGYTINIKINSNENPENLSNLYNYLKNKIDIKIHHKTESTIILQVDYSSPPKLFDLIQQIKDKYHIETYIIEQTTLEQIFFSLQYSNI</sequence>
<evidence type="ECO:0000256" key="1">
    <source>
        <dbReference type="ARBA" id="ARBA00022448"/>
    </source>
</evidence>
<dbReference type="AlphaFoldDB" id="A0A815W3F7"/>
<reference evidence="3" key="1">
    <citation type="submission" date="2021-02" db="EMBL/GenBank/DDBJ databases">
        <authorList>
            <person name="Nowell W R."/>
        </authorList>
    </citation>
    <scope>NUCLEOTIDE SEQUENCE</scope>
</reference>
<evidence type="ECO:0000256" key="2">
    <source>
        <dbReference type="ARBA" id="ARBA00022737"/>
    </source>
</evidence>
<keyword evidence="1" id="KW-0813">Transport</keyword>
<dbReference type="GO" id="GO:0005319">
    <property type="term" value="F:lipid transporter activity"/>
    <property type="evidence" value="ECO:0007669"/>
    <property type="project" value="TreeGrafter"/>
</dbReference>
<protein>
    <recommendedName>
        <fullName evidence="5">DUF4162 domain-containing protein</fullName>
    </recommendedName>
</protein>
<dbReference type="EMBL" id="CAJNOU010008512">
    <property type="protein sequence ID" value="CAF1538434.1"/>
    <property type="molecule type" value="Genomic_DNA"/>
</dbReference>
<evidence type="ECO:0008006" key="5">
    <source>
        <dbReference type="Google" id="ProtNLM"/>
    </source>
</evidence>
<gene>
    <name evidence="3" type="ORF">SEV965_LOCUS37979</name>
</gene>
<evidence type="ECO:0000313" key="3">
    <source>
        <dbReference type="EMBL" id="CAF1538434.1"/>
    </source>
</evidence>
<dbReference type="InterPro" id="IPR026082">
    <property type="entry name" value="ABCA"/>
</dbReference>
<organism evidence="3 4">
    <name type="scientific">Rotaria sordida</name>
    <dbReference type="NCBI Taxonomy" id="392033"/>
    <lineage>
        <taxon>Eukaryota</taxon>
        <taxon>Metazoa</taxon>
        <taxon>Spiralia</taxon>
        <taxon>Gnathifera</taxon>
        <taxon>Rotifera</taxon>
        <taxon>Eurotatoria</taxon>
        <taxon>Bdelloidea</taxon>
        <taxon>Philodinida</taxon>
        <taxon>Philodinidae</taxon>
        <taxon>Rotaria</taxon>
    </lineage>
</organism>
<proteinExistence type="predicted"/>
<dbReference type="GO" id="GO:0140359">
    <property type="term" value="F:ABC-type transporter activity"/>
    <property type="evidence" value="ECO:0007669"/>
    <property type="project" value="InterPro"/>
</dbReference>
<name>A0A815W3F7_9BILA</name>
<feature type="non-terminal residue" evidence="3">
    <location>
        <position position="1"/>
    </location>
</feature>
<dbReference type="PANTHER" id="PTHR19229:SF36">
    <property type="entry name" value="ATP-BINDING CASSETTE SUB-FAMILY A MEMBER 2"/>
    <property type="match status" value="1"/>
</dbReference>
<keyword evidence="2" id="KW-0677">Repeat</keyword>
<evidence type="ECO:0000313" key="4">
    <source>
        <dbReference type="Proteomes" id="UP000663889"/>
    </source>
</evidence>
<dbReference type="Proteomes" id="UP000663889">
    <property type="component" value="Unassembled WGS sequence"/>
</dbReference>